<feature type="transmembrane region" description="Helical" evidence="2">
    <location>
        <begin position="12"/>
        <end position="33"/>
    </location>
</feature>
<evidence type="ECO:0000313" key="3">
    <source>
        <dbReference type="EMBL" id="PUU80900.1"/>
    </source>
</evidence>
<name>A0A2T6ZZM5_TUBBO</name>
<dbReference type="Proteomes" id="UP000244722">
    <property type="component" value="Unassembled WGS sequence"/>
</dbReference>
<protein>
    <recommendedName>
        <fullName evidence="5">MARVEL domain-containing protein</fullName>
    </recommendedName>
</protein>
<dbReference type="AlphaFoldDB" id="A0A2T6ZZM5"/>
<reference evidence="3 4" key="1">
    <citation type="submission" date="2017-04" db="EMBL/GenBank/DDBJ databases">
        <title>Draft genome sequence of Tuber borchii Vittad., a whitish edible truffle.</title>
        <authorList>
            <consortium name="DOE Joint Genome Institute"/>
            <person name="Murat C."/>
            <person name="Kuo A."/>
            <person name="Barry K.W."/>
            <person name="Clum A."/>
            <person name="Dockter R.B."/>
            <person name="Fauchery L."/>
            <person name="Iotti M."/>
            <person name="Kohler A."/>
            <person name="Labutti K."/>
            <person name="Lindquist E.A."/>
            <person name="Lipzen A."/>
            <person name="Ohm R.A."/>
            <person name="Wang M."/>
            <person name="Grigoriev I.V."/>
            <person name="Zambonelli A."/>
            <person name="Martin F.M."/>
        </authorList>
    </citation>
    <scope>NUCLEOTIDE SEQUENCE [LARGE SCALE GENOMIC DNA]</scope>
    <source>
        <strain evidence="3 4">Tbo3840</strain>
    </source>
</reference>
<evidence type="ECO:0000313" key="4">
    <source>
        <dbReference type="Proteomes" id="UP000244722"/>
    </source>
</evidence>
<keyword evidence="2" id="KW-0812">Transmembrane</keyword>
<feature type="transmembrane region" description="Helical" evidence="2">
    <location>
        <begin position="125"/>
        <end position="145"/>
    </location>
</feature>
<dbReference type="PANTHER" id="PTHR37451">
    <property type="entry name" value="MARVEL DOMAIN"/>
    <property type="match status" value="1"/>
</dbReference>
<evidence type="ECO:0008006" key="5">
    <source>
        <dbReference type="Google" id="ProtNLM"/>
    </source>
</evidence>
<feature type="compositionally biased region" description="Low complexity" evidence="1">
    <location>
        <begin position="213"/>
        <end position="223"/>
    </location>
</feature>
<keyword evidence="2" id="KW-1133">Transmembrane helix</keyword>
<feature type="region of interest" description="Disordered" evidence="1">
    <location>
        <begin position="201"/>
        <end position="235"/>
    </location>
</feature>
<evidence type="ECO:0000256" key="2">
    <source>
        <dbReference type="SAM" id="Phobius"/>
    </source>
</evidence>
<accession>A0A2T6ZZM5</accession>
<dbReference type="PANTHER" id="PTHR37451:SF1">
    <property type="entry name" value="MARVEL DOMAIN-CONTAINING PROTEIN"/>
    <property type="match status" value="1"/>
</dbReference>
<organism evidence="3 4">
    <name type="scientific">Tuber borchii</name>
    <name type="common">White truffle</name>
    <dbReference type="NCBI Taxonomy" id="42251"/>
    <lineage>
        <taxon>Eukaryota</taxon>
        <taxon>Fungi</taxon>
        <taxon>Dikarya</taxon>
        <taxon>Ascomycota</taxon>
        <taxon>Pezizomycotina</taxon>
        <taxon>Pezizomycetes</taxon>
        <taxon>Pezizales</taxon>
        <taxon>Tuberaceae</taxon>
        <taxon>Tuber</taxon>
    </lineage>
</organism>
<proteinExistence type="predicted"/>
<gene>
    <name evidence="3" type="ORF">B9Z19DRAFT_1063108</name>
</gene>
<evidence type="ECO:0000256" key="1">
    <source>
        <dbReference type="SAM" id="MobiDB-lite"/>
    </source>
</evidence>
<dbReference type="EMBL" id="NESQ01000054">
    <property type="protein sequence ID" value="PUU80900.1"/>
    <property type="molecule type" value="Genomic_DNA"/>
</dbReference>
<feature type="transmembrane region" description="Helical" evidence="2">
    <location>
        <begin position="39"/>
        <end position="63"/>
    </location>
</feature>
<dbReference type="STRING" id="42251.A0A2T6ZZM5"/>
<comment type="caution">
    <text evidence="3">The sequence shown here is derived from an EMBL/GenBank/DDBJ whole genome shotgun (WGS) entry which is preliminary data.</text>
</comment>
<feature type="transmembrane region" description="Helical" evidence="2">
    <location>
        <begin position="70"/>
        <end position="91"/>
    </location>
</feature>
<sequence length="235" mass="25368">MRDSRWGTTPLLLLRISQLLLGVVVLGIAAYFASKYSGWYIAFTVALGFVTLVWTAVVLGLFFKNKLSPPLVMFVDVPLAVAYILSVATVAANWPRALGGSCVAKVAGVPGESILDADCATLKGAFGILIIEMLTFHGAIIWDAIVMSRNPNRRRDVRGVAQNYVPVMPKPMAVVDSGGPHGQYQLDGTLVYPAELASPAAQYNSDMPPTDPQQQQQYQQYQQSRGPPQELSGTG</sequence>
<dbReference type="OrthoDB" id="5419514at2759"/>
<keyword evidence="4" id="KW-1185">Reference proteome</keyword>
<keyword evidence="2" id="KW-0472">Membrane</keyword>